<dbReference type="Pfam" id="PF00533">
    <property type="entry name" value="BRCT"/>
    <property type="match status" value="1"/>
</dbReference>
<name>A0A915KMI1_ROMCU</name>
<evidence type="ECO:0000259" key="5">
    <source>
        <dbReference type="PROSITE" id="PS50172"/>
    </source>
</evidence>
<accession>A0A915KMI1</accession>
<proteinExistence type="predicted"/>
<dbReference type="PANTHER" id="PTHR15321:SF3">
    <property type="entry name" value="TP53-BINDING PROTEIN 1"/>
    <property type="match status" value="1"/>
</dbReference>
<dbReference type="AlphaFoldDB" id="A0A915KMI1"/>
<dbReference type="InterPro" id="IPR047250">
    <property type="entry name" value="BRCT_p53bp1-like_rpt2"/>
</dbReference>
<evidence type="ECO:0000313" key="7">
    <source>
        <dbReference type="WBParaSite" id="nRc.2.0.1.t39654-RA"/>
    </source>
</evidence>
<keyword evidence="6" id="KW-1185">Reference proteome</keyword>
<feature type="compositionally biased region" description="Basic residues" evidence="4">
    <location>
        <begin position="359"/>
        <end position="381"/>
    </location>
</feature>
<dbReference type="GO" id="GO:0045944">
    <property type="term" value="P:positive regulation of transcription by RNA polymerase II"/>
    <property type="evidence" value="ECO:0007669"/>
    <property type="project" value="TreeGrafter"/>
</dbReference>
<dbReference type="OMA" id="QERQHES"/>
<dbReference type="GO" id="GO:0005634">
    <property type="term" value="C:nucleus"/>
    <property type="evidence" value="ECO:0007669"/>
    <property type="project" value="UniProtKB-SubCell"/>
</dbReference>
<dbReference type="Gene3D" id="3.40.50.10190">
    <property type="entry name" value="BRCT domain"/>
    <property type="match status" value="2"/>
</dbReference>
<feature type="compositionally biased region" description="Polar residues" evidence="4">
    <location>
        <begin position="74"/>
        <end position="83"/>
    </location>
</feature>
<dbReference type="InterPro" id="IPR056492">
    <property type="entry name" value="SH3_Hsr9"/>
</dbReference>
<dbReference type="GO" id="GO:0000077">
    <property type="term" value="P:DNA damage checkpoint signaling"/>
    <property type="evidence" value="ECO:0007669"/>
    <property type="project" value="TreeGrafter"/>
</dbReference>
<dbReference type="Pfam" id="PF24680">
    <property type="entry name" value="SH3_Hsr9"/>
    <property type="match status" value="1"/>
</dbReference>
<protein>
    <submittedName>
        <fullName evidence="7">BRCT domain-containing protein</fullName>
    </submittedName>
</protein>
<dbReference type="SUPFAM" id="SSF52113">
    <property type="entry name" value="BRCT domain"/>
    <property type="match status" value="2"/>
</dbReference>
<dbReference type="PROSITE" id="PS50172">
    <property type="entry name" value="BRCT"/>
    <property type="match status" value="1"/>
</dbReference>
<evidence type="ECO:0000256" key="4">
    <source>
        <dbReference type="SAM" id="MobiDB-lite"/>
    </source>
</evidence>
<feature type="compositionally biased region" description="Basic and acidic residues" evidence="4">
    <location>
        <begin position="13"/>
        <end position="22"/>
    </location>
</feature>
<dbReference type="WBParaSite" id="nRc.2.0.1.t39654-RA">
    <property type="protein sequence ID" value="nRc.2.0.1.t39654-RA"/>
    <property type="gene ID" value="nRc.2.0.1.g39654"/>
</dbReference>
<feature type="region of interest" description="Disordered" evidence="4">
    <location>
        <begin position="116"/>
        <end position="169"/>
    </location>
</feature>
<dbReference type="SMART" id="SM00292">
    <property type="entry name" value="BRCT"/>
    <property type="match status" value="1"/>
</dbReference>
<feature type="region of interest" description="Disordered" evidence="4">
    <location>
        <begin position="1"/>
        <end position="95"/>
    </location>
</feature>
<dbReference type="InterPro" id="IPR047252">
    <property type="entry name" value="TP53BP1-like"/>
</dbReference>
<dbReference type="InterPro" id="IPR047249">
    <property type="entry name" value="BRCT_p53bp1-like_rpt1"/>
</dbReference>
<feature type="compositionally biased region" description="Low complexity" evidence="4">
    <location>
        <begin position="35"/>
        <end position="44"/>
    </location>
</feature>
<feature type="compositionally biased region" description="Basic and acidic residues" evidence="4">
    <location>
        <begin position="382"/>
        <end position="391"/>
    </location>
</feature>
<comment type="subcellular location">
    <subcellularLocation>
        <location evidence="1">Nucleus</location>
    </subcellularLocation>
</comment>
<keyword evidence="2" id="KW-0227">DNA damage</keyword>
<reference evidence="7" key="1">
    <citation type="submission" date="2022-11" db="UniProtKB">
        <authorList>
            <consortium name="WormBaseParasite"/>
        </authorList>
    </citation>
    <scope>IDENTIFICATION</scope>
</reference>
<dbReference type="Pfam" id="PF18428">
    <property type="entry name" value="BRCT_3"/>
    <property type="match status" value="1"/>
</dbReference>
<organism evidence="6 7">
    <name type="scientific">Romanomermis culicivorax</name>
    <name type="common">Nematode worm</name>
    <dbReference type="NCBI Taxonomy" id="13658"/>
    <lineage>
        <taxon>Eukaryota</taxon>
        <taxon>Metazoa</taxon>
        <taxon>Ecdysozoa</taxon>
        <taxon>Nematoda</taxon>
        <taxon>Enoplea</taxon>
        <taxon>Dorylaimia</taxon>
        <taxon>Mermithida</taxon>
        <taxon>Mermithoidea</taxon>
        <taxon>Mermithidae</taxon>
        <taxon>Romanomermis</taxon>
    </lineage>
</organism>
<dbReference type="PANTHER" id="PTHR15321">
    <property type="entry name" value="TUMOR SUPPRESSOR P53-BINDING PROTEIN 1"/>
    <property type="match status" value="1"/>
</dbReference>
<keyword evidence="3" id="KW-0539">Nucleus</keyword>
<feature type="region of interest" description="Disordered" evidence="4">
    <location>
        <begin position="332"/>
        <end position="406"/>
    </location>
</feature>
<evidence type="ECO:0000313" key="6">
    <source>
        <dbReference type="Proteomes" id="UP000887565"/>
    </source>
</evidence>
<evidence type="ECO:0000256" key="3">
    <source>
        <dbReference type="ARBA" id="ARBA00023242"/>
    </source>
</evidence>
<dbReference type="InterPro" id="IPR001357">
    <property type="entry name" value="BRCT_dom"/>
</dbReference>
<dbReference type="GO" id="GO:0042393">
    <property type="term" value="F:histone binding"/>
    <property type="evidence" value="ECO:0007669"/>
    <property type="project" value="TreeGrafter"/>
</dbReference>
<evidence type="ECO:0000256" key="1">
    <source>
        <dbReference type="ARBA" id="ARBA00004123"/>
    </source>
</evidence>
<sequence length="648" mass="71622">PSKPKFAALSQSAEKRRRESSKSQRNSSPLKFTASSGSVSQGSSMPKSTPSSGLKASTDISSNEKSPHKGFEKSMSSSGTKRASSGGIRAGSQSLFSDVEQKVCDDFDKEEFLSSASRLTSRKRGRPSVIDRSRSTPKVDVSSSDRSPMSTKRRTTASLTPKPRQPALPQLTAEEQLSVDFPSSTTPHLLPGARVLAKWVDKSYYPAHIILDLGLGRYKVRFAADGFYKDMPAPAIVAIARLKPGDRLSYNLHVGENDTELQPVEIKQVPSSTDSEAWFAGLFEVYNAITDTTEKISWEKFIIDEDNIKSFVKNSTNKAAFEIVADNISESRVRRNRGKRAESLEPEEETPAAPGQTASKRRTTTTPKRTHSPAVTKKPRALHTDSPRPRPEYAAAGQTISEESPESSIFDGLKFVLTSANRVRITGSENSEEEKNLIPFNKKQIRLMIDQRGGLVVDEFTSLADTRDCFLIADQFYRTHKYLSALARAVPCVSHMWIHDCCNKETSLPFENYILPAGQSLETSQIIEWHNDCPTLLSGMRVFVYTENRPTNPGALDFVQIWAPLVRCMGATLLDDLPDAEDGNHVDILLTDISCPDHVLSKAAKLGAQAVSSEWLIQAIITGQRPQPTAHQKYRYDFAEQPVLPSLV</sequence>
<feature type="compositionally biased region" description="Polar residues" evidence="4">
    <location>
        <begin position="45"/>
        <end position="64"/>
    </location>
</feature>
<dbReference type="Proteomes" id="UP000887565">
    <property type="component" value="Unplaced"/>
</dbReference>
<feature type="domain" description="BRCT" evidence="5">
    <location>
        <begin position="405"/>
        <end position="515"/>
    </location>
</feature>
<dbReference type="CDD" id="cd17724">
    <property type="entry name" value="BRCT_p53bp1_rpt2"/>
    <property type="match status" value="1"/>
</dbReference>
<dbReference type="InterPro" id="IPR036420">
    <property type="entry name" value="BRCT_dom_sf"/>
</dbReference>
<evidence type="ECO:0000256" key="2">
    <source>
        <dbReference type="ARBA" id="ARBA00022763"/>
    </source>
</evidence>
<dbReference type="CDD" id="cd17745">
    <property type="entry name" value="BRCT_p53bp1_rpt1"/>
    <property type="match status" value="1"/>
</dbReference>
<feature type="compositionally biased region" description="Polar residues" evidence="4">
    <location>
        <begin position="141"/>
        <end position="150"/>
    </location>
</feature>
<dbReference type="Gene3D" id="2.30.30.140">
    <property type="match status" value="1"/>
</dbReference>
<feature type="compositionally biased region" description="Basic and acidic residues" evidence="4">
    <location>
        <begin position="332"/>
        <end position="343"/>
    </location>
</feature>